<dbReference type="Proteomes" id="UP000675920">
    <property type="component" value="Unplaced"/>
</dbReference>
<dbReference type="GO" id="GO:0043190">
    <property type="term" value="C:ATP-binding cassette (ABC) transporter complex"/>
    <property type="evidence" value="ECO:0007669"/>
    <property type="project" value="InterPro"/>
</dbReference>
<keyword evidence="10" id="KW-1185">Reference proteome</keyword>
<accession>A0A8B6XCT2</accession>
<dbReference type="InterPro" id="IPR005495">
    <property type="entry name" value="LptG/LptF_permease"/>
</dbReference>
<keyword evidence="6 9" id="KW-0812">Transmembrane</keyword>
<dbReference type="PANTHER" id="PTHR33529">
    <property type="entry name" value="SLR0882 PROTEIN-RELATED"/>
    <property type="match status" value="1"/>
</dbReference>
<evidence type="ECO:0000256" key="1">
    <source>
        <dbReference type="ARBA" id="ARBA00004429"/>
    </source>
</evidence>
<keyword evidence="3" id="KW-0813">Transport</keyword>
<reference evidence="11" key="1">
    <citation type="submission" date="2025-08" db="UniProtKB">
        <authorList>
            <consortium name="RefSeq"/>
        </authorList>
    </citation>
    <scope>IDENTIFICATION</scope>
</reference>
<dbReference type="AlphaFoldDB" id="A0A8B6XCT2"/>
<evidence type="ECO:0000313" key="10">
    <source>
        <dbReference type="Proteomes" id="UP000675920"/>
    </source>
</evidence>
<dbReference type="InterPro" id="IPR030922">
    <property type="entry name" value="LptF"/>
</dbReference>
<feature type="transmembrane region" description="Helical" evidence="9">
    <location>
        <begin position="334"/>
        <end position="356"/>
    </location>
</feature>
<feature type="transmembrane region" description="Helical" evidence="9">
    <location>
        <begin position="275"/>
        <end position="298"/>
    </location>
</feature>
<keyword evidence="7 9" id="KW-1133">Transmembrane helix</keyword>
<gene>
    <name evidence="11" type="primary">lptF</name>
</gene>
<evidence type="ECO:0000256" key="9">
    <source>
        <dbReference type="SAM" id="Phobius"/>
    </source>
</evidence>
<feature type="transmembrane region" description="Helical" evidence="9">
    <location>
        <begin position="55"/>
        <end position="84"/>
    </location>
</feature>
<feature type="transmembrane region" description="Helical" evidence="9">
    <location>
        <begin position="305"/>
        <end position="322"/>
    </location>
</feature>
<evidence type="ECO:0000256" key="2">
    <source>
        <dbReference type="ARBA" id="ARBA00014213"/>
    </source>
</evidence>
<evidence type="ECO:0000256" key="3">
    <source>
        <dbReference type="ARBA" id="ARBA00022448"/>
    </source>
</evidence>
<dbReference type="Pfam" id="PF03739">
    <property type="entry name" value="LptF_LptG"/>
    <property type="match status" value="1"/>
</dbReference>
<dbReference type="NCBIfam" id="TIGR04407">
    <property type="entry name" value="LptF_YjgP"/>
    <property type="match status" value="1"/>
</dbReference>
<dbReference type="GO" id="GO:0015920">
    <property type="term" value="P:lipopolysaccharide transport"/>
    <property type="evidence" value="ECO:0007669"/>
    <property type="project" value="TreeGrafter"/>
</dbReference>
<comment type="subcellular location">
    <subcellularLocation>
        <location evidence="1">Cell inner membrane</location>
        <topology evidence="1">Multi-pass membrane protein</topology>
    </subcellularLocation>
</comment>
<name>A0A8B6XCT2_9BURK</name>
<dbReference type="RefSeq" id="WP_156924513.1">
    <property type="nucleotide sequence ID" value="NZ_KI519499.1"/>
</dbReference>
<sequence length="381" mass="41551">MHASLPRLMIFERALRKELVASATGVFITLVTIVITTTLIRILGQAAAGKAGADAVVLLIGFAVLNVLPMLLVVTLFISTLLVLTRMYADSEMVVWFSCGVSLRGFIRPVLRFAAPWIALVLAFSMFVSPWANQQAREVAARFEQRDDISKVASGQFIETAGRDRVFFVEDFDAVARLVTNVFAALRDGDTTTMIVARDGHVETREGGERYLVLGPGRRYAFETGHADGSIGEFDSYAIRLESRAVQFAPPGSDARTMTAAQLAADTTPKARGELLWRIGLPLLALNLVLLAIPLAFVNPRAGRSANLIFAVLLYVIYWQLLSLTQAMVGGGRLHFGLGVWLVHALVAGLIALMFARRSSSAKLDPFSLRTWRVRLGGGCK</sequence>
<proteinExistence type="predicted"/>
<feature type="transmembrane region" description="Helical" evidence="9">
    <location>
        <begin position="113"/>
        <end position="132"/>
    </location>
</feature>
<keyword evidence="8 9" id="KW-0472">Membrane</keyword>
<evidence type="ECO:0000256" key="4">
    <source>
        <dbReference type="ARBA" id="ARBA00022475"/>
    </source>
</evidence>
<keyword evidence="4" id="KW-1003">Cell membrane</keyword>
<dbReference type="GO" id="GO:0055085">
    <property type="term" value="P:transmembrane transport"/>
    <property type="evidence" value="ECO:0007669"/>
    <property type="project" value="InterPro"/>
</dbReference>
<dbReference type="PANTHER" id="PTHR33529:SF7">
    <property type="entry name" value="LIPOPOLYSACCHARIDE EXPORT SYSTEM PERMEASE PROTEIN LPTF"/>
    <property type="match status" value="1"/>
</dbReference>
<dbReference type="OrthoDB" id="9778062at2"/>
<organism evidence="10 11">
    <name type="scientific">Derxia gummosa DSM 723</name>
    <dbReference type="NCBI Taxonomy" id="1121388"/>
    <lineage>
        <taxon>Bacteria</taxon>
        <taxon>Pseudomonadati</taxon>
        <taxon>Pseudomonadota</taxon>
        <taxon>Betaproteobacteria</taxon>
        <taxon>Burkholderiales</taxon>
        <taxon>Alcaligenaceae</taxon>
        <taxon>Derxia</taxon>
    </lineage>
</organism>
<evidence type="ECO:0000256" key="8">
    <source>
        <dbReference type="ARBA" id="ARBA00023136"/>
    </source>
</evidence>
<evidence type="ECO:0000256" key="7">
    <source>
        <dbReference type="ARBA" id="ARBA00022989"/>
    </source>
</evidence>
<evidence type="ECO:0000256" key="6">
    <source>
        <dbReference type="ARBA" id="ARBA00022692"/>
    </source>
</evidence>
<keyword evidence="5" id="KW-0997">Cell inner membrane</keyword>
<feature type="transmembrane region" description="Helical" evidence="9">
    <location>
        <begin position="20"/>
        <end position="43"/>
    </location>
</feature>
<protein>
    <recommendedName>
        <fullName evidence="2">Lipopolysaccharide export system permease protein LptF</fullName>
    </recommendedName>
</protein>
<evidence type="ECO:0000256" key="5">
    <source>
        <dbReference type="ARBA" id="ARBA00022519"/>
    </source>
</evidence>
<evidence type="ECO:0000313" key="11">
    <source>
        <dbReference type="RefSeq" id="WP_156924513.1"/>
    </source>
</evidence>